<dbReference type="PROSITE" id="PS51910">
    <property type="entry name" value="GH18_2"/>
    <property type="match status" value="1"/>
</dbReference>
<evidence type="ECO:0000313" key="13">
    <source>
        <dbReference type="Proteomes" id="UP001149813"/>
    </source>
</evidence>
<dbReference type="GO" id="GO:0005576">
    <property type="term" value="C:extracellular region"/>
    <property type="evidence" value="ECO:0007669"/>
    <property type="project" value="TreeGrafter"/>
</dbReference>
<proteinExistence type="inferred from homology"/>
<feature type="signal peptide" evidence="10">
    <location>
        <begin position="1"/>
        <end position="22"/>
    </location>
</feature>
<dbReference type="PANTHER" id="PTHR11177">
    <property type="entry name" value="CHITINASE"/>
    <property type="match status" value="1"/>
</dbReference>
<dbReference type="EMBL" id="JANBOJ010000213">
    <property type="protein sequence ID" value="KAJ1720919.1"/>
    <property type="molecule type" value="Genomic_DNA"/>
</dbReference>
<dbReference type="InterPro" id="IPR017853">
    <property type="entry name" value="GH"/>
</dbReference>
<evidence type="ECO:0000256" key="10">
    <source>
        <dbReference type="SAM" id="SignalP"/>
    </source>
</evidence>
<dbReference type="OrthoDB" id="76388at2759"/>
<evidence type="ECO:0000256" key="5">
    <source>
        <dbReference type="ARBA" id="ARBA00023295"/>
    </source>
</evidence>
<dbReference type="AlphaFoldDB" id="A0A9W7XYT0"/>
<evidence type="ECO:0000259" key="11">
    <source>
        <dbReference type="PROSITE" id="PS51910"/>
    </source>
</evidence>
<evidence type="ECO:0000256" key="2">
    <source>
        <dbReference type="ARBA" id="ARBA00022801"/>
    </source>
</evidence>
<dbReference type="Proteomes" id="UP001149813">
    <property type="component" value="Unassembled WGS sequence"/>
</dbReference>
<evidence type="ECO:0000256" key="7">
    <source>
        <dbReference type="RuleBase" id="RU000489"/>
    </source>
</evidence>
<dbReference type="PANTHER" id="PTHR11177:SF392">
    <property type="entry name" value="HAP41P"/>
    <property type="match status" value="1"/>
</dbReference>
<evidence type="ECO:0000256" key="4">
    <source>
        <dbReference type="ARBA" id="ARBA00023277"/>
    </source>
</evidence>
<evidence type="ECO:0000256" key="6">
    <source>
        <dbReference type="ARBA" id="ARBA00023326"/>
    </source>
</evidence>
<evidence type="ECO:0000313" key="12">
    <source>
        <dbReference type="EMBL" id="KAJ1720919.1"/>
    </source>
</evidence>
<dbReference type="InterPro" id="IPR001579">
    <property type="entry name" value="Glyco_hydro_18_chit_AS"/>
</dbReference>
<keyword evidence="6" id="KW-0624">Polysaccharide degradation</keyword>
<evidence type="ECO:0000256" key="3">
    <source>
        <dbReference type="ARBA" id="ARBA00023024"/>
    </source>
</evidence>
<comment type="caution">
    <text evidence="12">The sequence shown here is derived from an EMBL/GenBank/DDBJ whole genome shotgun (WGS) entry which is preliminary data.</text>
</comment>
<dbReference type="InterPro" id="IPR050314">
    <property type="entry name" value="Glycosyl_Hydrlase_18"/>
</dbReference>
<feature type="compositionally biased region" description="Low complexity" evidence="9">
    <location>
        <begin position="397"/>
        <end position="442"/>
    </location>
</feature>
<dbReference type="Gene3D" id="3.20.20.80">
    <property type="entry name" value="Glycosidases"/>
    <property type="match status" value="1"/>
</dbReference>
<feature type="domain" description="GH18" evidence="11">
    <location>
        <begin position="24"/>
        <end position="399"/>
    </location>
</feature>
<organism evidence="12 13">
    <name type="scientific">Coemansia erecta</name>
    <dbReference type="NCBI Taxonomy" id="147472"/>
    <lineage>
        <taxon>Eukaryota</taxon>
        <taxon>Fungi</taxon>
        <taxon>Fungi incertae sedis</taxon>
        <taxon>Zoopagomycota</taxon>
        <taxon>Kickxellomycotina</taxon>
        <taxon>Kickxellomycetes</taxon>
        <taxon>Kickxellales</taxon>
        <taxon>Kickxellaceae</taxon>
        <taxon>Coemansia</taxon>
    </lineage>
</organism>
<protein>
    <recommendedName>
        <fullName evidence="11">GH18 domain-containing protein</fullName>
    </recommendedName>
</protein>
<keyword evidence="3" id="KW-0146">Chitin degradation</keyword>
<dbReference type="InterPro" id="IPR011583">
    <property type="entry name" value="Chitinase_II/V-like_cat"/>
</dbReference>
<keyword evidence="2 7" id="KW-0378">Hydrolase</keyword>
<keyword evidence="10" id="KW-0732">Signal</keyword>
<dbReference type="PROSITE" id="PS01095">
    <property type="entry name" value="GH18_1"/>
    <property type="match status" value="1"/>
</dbReference>
<dbReference type="SUPFAM" id="SSF51445">
    <property type="entry name" value="(Trans)glycosidases"/>
    <property type="match status" value="1"/>
</dbReference>
<dbReference type="GO" id="GO:0008843">
    <property type="term" value="F:endochitinase activity"/>
    <property type="evidence" value="ECO:0007669"/>
    <property type="project" value="UniProtKB-EC"/>
</dbReference>
<keyword evidence="5 7" id="KW-0326">Glycosidase</keyword>
<feature type="region of interest" description="Disordered" evidence="9">
    <location>
        <begin position="395"/>
        <end position="448"/>
    </location>
</feature>
<dbReference type="GO" id="GO:0008061">
    <property type="term" value="F:chitin binding"/>
    <property type="evidence" value="ECO:0007669"/>
    <property type="project" value="InterPro"/>
</dbReference>
<sequence>MRFNFILTAAGLALSMAAEVLGKPVVIGYYPSWKRAQMAGVDYSKYTHVNLAFGIPTSSGTFSFDGDWFLPQTVTDIHSKGAKALLSVGGWTGSNFFSNIVKNAGSRSTMISSMVNYVKTNNLDGIDIDWEYPGRLGNNCNVYDITNDTPNFLTFLKELRAAFDSNFGSRQKLITLAVRIEPFDTPSGYASDVSEFAKVVDYANLMQYDINGGWNADTGPNAPFNFESGKGLQASFVSAIDAWTGSGWPANQLTAGIAFYGRSTIAKGDMTKDPNNQYQPQESVVPLGDSEDASWYDACAGSTANSGVWMWKHLRDQGVLPSTSTAAAPWVRQWDPVSQTPWLFNPSTKQFISYDDPQSLKIKVDYAASKGLAGTMIWSMNMDYNGELMNVIQSWQTGGPSTSTPTTPTSSTTKTTNTMPATSTKTTTATSSVPQPSTTSTGGNTGGGPVAGGSCSSTGSYQCADTTGRNPAYFLCLYGKWMTQSCGSGTACYQSGSSVSCGWPS</sequence>
<feature type="chain" id="PRO_5040880729" description="GH18 domain-containing protein" evidence="10">
    <location>
        <begin position="23"/>
        <end position="505"/>
    </location>
</feature>
<comment type="similarity">
    <text evidence="8">Belongs to the glycosyl hydrolase 18 family.</text>
</comment>
<evidence type="ECO:0000256" key="9">
    <source>
        <dbReference type="SAM" id="MobiDB-lite"/>
    </source>
</evidence>
<dbReference type="GO" id="GO:0006032">
    <property type="term" value="P:chitin catabolic process"/>
    <property type="evidence" value="ECO:0007669"/>
    <property type="project" value="UniProtKB-KW"/>
</dbReference>
<keyword evidence="13" id="KW-1185">Reference proteome</keyword>
<dbReference type="InterPro" id="IPR029070">
    <property type="entry name" value="Chitinase_insertion_sf"/>
</dbReference>
<accession>A0A9W7XYT0</accession>
<evidence type="ECO:0000256" key="8">
    <source>
        <dbReference type="RuleBase" id="RU004453"/>
    </source>
</evidence>
<dbReference type="GO" id="GO:0000272">
    <property type="term" value="P:polysaccharide catabolic process"/>
    <property type="evidence" value="ECO:0007669"/>
    <property type="project" value="UniProtKB-KW"/>
</dbReference>
<comment type="catalytic activity">
    <reaction evidence="1">
        <text>Random endo-hydrolysis of N-acetyl-beta-D-glucosaminide (1-&gt;4)-beta-linkages in chitin and chitodextrins.</text>
        <dbReference type="EC" id="3.2.1.14"/>
    </reaction>
</comment>
<name>A0A9W7XYT0_9FUNG</name>
<dbReference type="Pfam" id="PF00704">
    <property type="entry name" value="Glyco_hydro_18"/>
    <property type="match status" value="1"/>
</dbReference>
<dbReference type="InterPro" id="IPR001223">
    <property type="entry name" value="Glyco_hydro18_cat"/>
</dbReference>
<dbReference type="Gene3D" id="3.10.50.10">
    <property type="match status" value="1"/>
</dbReference>
<keyword evidence="4" id="KW-0119">Carbohydrate metabolism</keyword>
<dbReference type="SMART" id="SM00636">
    <property type="entry name" value="Glyco_18"/>
    <property type="match status" value="1"/>
</dbReference>
<gene>
    <name evidence="12" type="ORF">LPJ53_004497</name>
</gene>
<evidence type="ECO:0000256" key="1">
    <source>
        <dbReference type="ARBA" id="ARBA00000822"/>
    </source>
</evidence>
<reference evidence="12" key="1">
    <citation type="submission" date="2022-07" db="EMBL/GenBank/DDBJ databases">
        <title>Phylogenomic reconstructions and comparative analyses of Kickxellomycotina fungi.</title>
        <authorList>
            <person name="Reynolds N.K."/>
            <person name="Stajich J.E."/>
            <person name="Barry K."/>
            <person name="Grigoriev I.V."/>
            <person name="Crous P."/>
            <person name="Smith M.E."/>
        </authorList>
    </citation>
    <scope>NUCLEOTIDE SEQUENCE</scope>
    <source>
        <strain evidence="12">NBRC 32514</strain>
    </source>
</reference>
<dbReference type="SUPFAM" id="SSF54556">
    <property type="entry name" value="Chitinase insertion domain"/>
    <property type="match status" value="1"/>
</dbReference>